<proteinExistence type="predicted"/>
<dbReference type="AlphaFoldDB" id="A0A6C0LN22"/>
<reference evidence="1" key="1">
    <citation type="journal article" date="2020" name="Nature">
        <title>Giant virus diversity and host interactions through global metagenomics.</title>
        <authorList>
            <person name="Schulz F."/>
            <person name="Roux S."/>
            <person name="Paez-Espino D."/>
            <person name="Jungbluth S."/>
            <person name="Walsh D.A."/>
            <person name="Denef V.J."/>
            <person name="McMahon K.D."/>
            <person name="Konstantinidis K.T."/>
            <person name="Eloe-Fadrosh E.A."/>
            <person name="Kyrpides N.C."/>
            <person name="Woyke T."/>
        </authorList>
    </citation>
    <scope>NUCLEOTIDE SEQUENCE</scope>
    <source>
        <strain evidence="1">GVMAG-M-3300027963-41</strain>
    </source>
</reference>
<sequence>MRVLSVPLGRLGNAIFRYLATIIYHIVFDATIIHHTQITDADKYLMVTDEQFIHWMNAHLNGDNLGLDEDKTYGFLGYFQHDAIYLKYRLQIIDYIRKHPTDILTTDGNNGDRDDFTYFHMNYSSGHIVNTPQGFNKYYDTVVHLRLEDFITIGNVIHPLSVKQLLESIGAPSYCLVVNAPNTELELRYIEYLGKHFNLIIESNDVLTDYHIMKNAKTLVCSCSTISWAAAFFSDTVQRVYMPNYPANRPHETFRKPIENTLAYNYKTCSKHELEEFLRTAV</sequence>
<evidence type="ECO:0000313" key="1">
    <source>
        <dbReference type="EMBL" id="QHU31750.1"/>
    </source>
</evidence>
<name>A0A6C0LN22_9ZZZZ</name>
<dbReference type="EMBL" id="MN740532">
    <property type="protein sequence ID" value="QHU31750.1"/>
    <property type="molecule type" value="Genomic_DNA"/>
</dbReference>
<organism evidence="1">
    <name type="scientific">viral metagenome</name>
    <dbReference type="NCBI Taxonomy" id="1070528"/>
    <lineage>
        <taxon>unclassified sequences</taxon>
        <taxon>metagenomes</taxon>
        <taxon>organismal metagenomes</taxon>
    </lineage>
</organism>
<protein>
    <submittedName>
        <fullName evidence="1">Uncharacterized protein</fullName>
    </submittedName>
</protein>
<accession>A0A6C0LN22</accession>